<evidence type="ECO:0000313" key="16">
    <source>
        <dbReference type="Proteomes" id="UP000559027"/>
    </source>
</evidence>
<comment type="function">
    <text evidence="12">GDP-Man:Man(3)GlcNAc(2)-PP-Dol alpha-1,2-mannosyltransferase that operates in the biosynthetic pathway of dolichol-linked oligosaccharides, the glycan precursors employed in protein asparagine (N)-glycosylation. The assembly of dolichol-linked oligosaccharides begins on the cytosolic side of the endoplasmic reticulum membrane and finishes in its lumen. The sequential addition of sugars to dolichol pyrophosphate produces dolichol-linked oligosaccharides containing fourteen sugars, including two GlcNAcs, nine mannoses and three glucoses. Once assembled, the oligosaccharide is transferred from the lipid to nascent proteins by oligosaccharyltransferases. Catalyzes, on the cytoplasmic face of the endoplasmic reticulum, the addition of the fourth and fifth mannose residues to the dolichol-linked oligosaccharide chain, to produce Man(5)GlcNAc(2)-PP-dolichol core oligosaccharide.</text>
</comment>
<comment type="caution">
    <text evidence="15">The sequence shown here is derived from an EMBL/GenBank/DDBJ whole genome shotgun (WGS) entry which is preliminary data.</text>
</comment>
<evidence type="ECO:0000256" key="10">
    <source>
        <dbReference type="ARBA" id="ARBA00023136"/>
    </source>
</evidence>
<dbReference type="GO" id="GO:0005789">
    <property type="term" value="C:endoplasmic reticulum membrane"/>
    <property type="evidence" value="ECO:0007669"/>
    <property type="project" value="UniProtKB-SubCell"/>
</dbReference>
<dbReference type="InterPro" id="IPR001296">
    <property type="entry name" value="Glyco_trans_1"/>
</dbReference>
<evidence type="ECO:0000256" key="9">
    <source>
        <dbReference type="ARBA" id="ARBA00022989"/>
    </source>
</evidence>
<dbReference type="EMBL" id="JAACJO010000003">
    <property type="protein sequence ID" value="KAF5360868.1"/>
    <property type="molecule type" value="Genomic_DNA"/>
</dbReference>
<evidence type="ECO:0000256" key="2">
    <source>
        <dbReference type="ARBA" id="ARBA00004922"/>
    </source>
</evidence>
<evidence type="ECO:0000313" key="15">
    <source>
        <dbReference type="EMBL" id="KAF5360868.1"/>
    </source>
</evidence>
<evidence type="ECO:0000256" key="5">
    <source>
        <dbReference type="ARBA" id="ARBA00022676"/>
    </source>
</evidence>
<dbReference type="Pfam" id="PF00534">
    <property type="entry name" value="Glycos_transf_1"/>
    <property type="match status" value="1"/>
</dbReference>
<keyword evidence="8 12" id="KW-0256">Endoplasmic reticulum</keyword>
<dbReference type="CDD" id="cd03806">
    <property type="entry name" value="GT4_ALG11-like"/>
    <property type="match status" value="1"/>
</dbReference>
<dbReference type="GO" id="GO:0004377">
    <property type="term" value="F:GDP-Man:Man(3)GlcNAc(2)-PP-Dol alpha-1,2-mannosyltransferase activity"/>
    <property type="evidence" value="ECO:0007669"/>
    <property type="project" value="UniProtKB-UniRule"/>
</dbReference>
<dbReference type="SUPFAM" id="SSF53756">
    <property type="entry name" value="UDP-Glycosyltransferase/glycogen phosphorylase"/>
    <property type="match status" value="1"/>
</dbReference>
<accession>A0A8H5G9N5</accession>
<dbReference type="UniPathway" id="UPA00378"/>
<evidence type="ECO:0000256" key="6">
    <source>
        <dbReference type="ARBA" id="ARBA00022679"/>
    </source>
</evidence>
<dbReference type="OrthoDB" id="2276068at2759"/>
<keyword evidence="9" id="KW-1133">Transmembrane helix</keyword>
<sequence>MLTIISFAFLFLLFGSFSSLFVWLCFEVFAWNIRRGNAAKRQSVFQTLNIAPRDHSRLVGFFHPYCNAGGGGERVLWTAIAALQRNEPEIISVVYSGDIDATKTQILNKVKARFDIELDPSKIHFVFLRSRKWVEDSQWPYFTLLGQSIGSIYLAYEAMSILIPDLYIDTMGYAFTFHVASFLGRVPVGAYVHYPTISTDMLARVRSRKKWHTNTSVVSSSAVLSKFKLLYYRIFMYYYASSLRTASFLMVNSSWTKNHVDSILQHHDLLLDALHLLPPITTFKLLNALFYPRMGDPPTSARIVYPPCDTREMSSFPVTNRQHVILSVAQFRPEKDHPAQLRAFAELLSCYPEHTRNIGTRDPVKLVLIGGSRNEEDAQRVAGLRQLARELKIEEHTEFIVNAAYPVVLDWLSKAGIGLSTMVDEHFGINVVEFMAAGVIPVAHASGGPLKDIIVPFNGQPTGKQDIMPNQPGSLQKHYIKPFHCLKRKRSLYATVLVHGLFSASLKKSSRKGGMRVGGKSG</sequence>
<dbReference type="AlphaFoldDB" id="A0A8H5G9N5"/>
<comment type="pathway">
    <text evidence="2 12">Protein modification; protein glycosylation.</text>
</comment>
<keyword evidence="6 12" id="KW-0808">Transferase</keyword>
<dbReference type="PANTHER" id="PTHR45919">
    <property type="entry name" value="GDP-MAN:MAN(3)GLCNAC(2)-PP-DOL ALPHA-1,2-MANNOSYLTRANSFERASE"/>
    <property type="match status" value="1"/>
</dbReference>
<keyword evidence="16" id="KW-1185">Reference proteome</keyword>
<keyword evidence="7" id="KW-0812">Transmembrane</keyword>
<comment type="similarity">
    <text evidence="12">Belongs to the glycosyltransferase group 1 family. Glycosyltransferase 4 subfamily.</text>
</comment>
<name>A0A8H5G9N5_9AGAR</name>
<evidence type="ECO:0000256" key="7">
    <source>
        <dbReference type="ARBA" id="ARBA00022692"/>
    </source>
</evidence>
<keyword evidence="5 12" id="KW-0328">Glycosyltransferase</keyword>
<dbReference type="Proteomes" id="UP000559027">
    <property type="component" value="Unassembled WGS sequence"/>
</dbReference>
<protein>
    <recommendedName>
        <fullName evidence="4 12">GDP-Man:Man(3)GlcNAc(2)-PP-Dol alpha-1,2-mannosyltransferase</fullName>
        <ecNumber evidence="3 12">2.4.1.131</ecNumber>
    </recommendedName>
</protein>
<reference evidence="15 16" key="1">
    <citation type="journal article" date="2020" name="ISME J.">
        <title>Uncovering the hidden diversity of litter-decomposition mechanisms in mushroom-forming fungi.</title>
        <authorList>
            <person name="Floudas D."/>
            <person name="Bentzer J."/>
            <person name="Ahren D."/>
            <person name="Johansson T."/>
            <person name="Persson P."/>
            <person name="Tunlid A."/>
        </authorList>
    </citation>
    <scope>NUCLEOTIDE SEQUENCE [LARGE SCALE GENOMIC DNA]</scope>
    <source>
        <strain evidence="15 16">CBS 146.42</strain>
    </source>
</reference>
<dbReference type="EC" id="2.4.1.131" evidence="3 12"/>
<evidence type="ECO:0000256" key="12">
    <source>
        <dbReference type="RuleBase" id="RU367051"/>
    </source>
</evidence>
<dbReference type="PANTHER" id="PTHR45919:SF1">
    <property type="entry name" value="GDP-MAN:MAN(3)GLCNAC(2)-PP-DOL ALPHA-1,2-MANNOSYLTRANSFERASE"/>
    <property type="match status" value="1"/>
</dbReference>
<dbReference type="Gene3D" id="3.40.50.2000">
    <property type="entry name" value="Glycogen Phosphorylase B"/>
    <property type="match status" value="1"/>
</dbReference>
<evidence type="ECO:0000256" key="3">
    <source>
        <dbReference type="ARBA" id="ARBA00012645"/>
    </source>
</evidence>
<evidence type="ECO:0000256" key="11">
    <source>
        <dbReference type="ARBA" id="ARBA00045065"/>
    </source>
</evidence>
<proteinExistence type="inferred from homology"/>
<organism evidence="15 16">
    <name type="scientific">Leucocoprinus leucothites</name>
    <dbReference type="NCBI Taxonomy" id="201217"/>
    <lineage>
        <taxon>Eukaryota</taxon>
        <taxon>Fungi</taxon>
        <taxon>Dikarya</taxon>
        <taxon>Basidiomycota</taxon>
        <taxon>Agaricomycotina</taxon>
        <taxon>Agaricomycetes</taxon>
        <taxon>Agaricomycetidae</taxon>
        <taxon>Agaricales</taxon>
        <taxon>Agaricineae</taxon>
        <taxon>Agaricaceae</taxon>
        <taxon>Leucocoprinus</taxon>
    </lineage>
</organism>
<gene>
    <name evidence="15" type="ORF">D9756_004945</name>
</gene>
<dbReference type="InterPro" id="IPR031814">
    <property type="entry name" value="ALG11_N"/>
</dbReference>
<evidence type="ECO:0000259" key="14">
    <source>
        <dbReference type="Pfam" id="PF15924"/>
    </source>
</evidence>
<comment type="catalytic activity">
    <reaction evidence="11 12">
        <text>an alpha-D-Man-(1-&gt;3)-[alpha-D-Man-(1-&gt;6)]-beta-D-Man-(1-&gt;4)-beta-D-GlcNAc-(1-&gt;4)-alpha-D-GlcNAc-diphospho-di-trans,poly-cis-dolichol + 2 GDP-alpha-D-mannose = an alpha-D-Man-(1-&gt;2)-alpha-D-Man-(1-&gt;2)-alpha-D-Man-(1-&gt;3)-[alpha-D-Man-(1-&gt;6)]-beta-D-Man-(1-&gt;4)-beta-D-GlcNAc-(1-&gt;4)-alpha-D-GlcNAc-diphospho-di-trans,poly-cis-dolichol + 2 GDP + 2 H(+)</text>
        <dbReference type="Rhea" id="RHEA:29523"/>
        <dbReference type="Rhea" id="RHEA-COMP:19515"/>
        <dbReference type="Rhea" id="RHEA-COMP:19516"/>
        <dbReference type="ChEBI" id="CHEBI:15378"/>
        <dbReference type="ChEBI" id="CHEBI:57527"/>
        <dbReference type="ChEBI" id="CHEBI:58189"/>
        <dbReference type="ChEBI" id="CHEBI:132511"/>
        <dbReference type="ChEBI" id="CHEBI:132515"/>
        <dbReference type="EC" id="2.4.1.131"/>
    </reaction>
    <physiologicalReaction direction="left-to-right" evidence="11 12">
        <dbReference type="Rhea" id="RHEA:29524"/>
    </physiologicalReaction>
</comment>
<keyword evidence="10" id="KW-0472">Membrane</keyword>
<dbReference type="InterPro" id="IPR038013">
    <property type="entry name" value="ALG11"/>
</dbReference>
<dbReference type="Pfam" id="PF15924">
    <property type="entry name" value="ALG11_N"/>
    <property type="match status" value="1"/>
</dbReference>
<evidence type="ECO:0000256" key="4">
    <source>
        <dbReference type="ARBA" id="ARBA00022018"/>
    </source>
</evidence>
<dbReference type="GO" id="GO:0006487">
    <property type="term" value="P:protein N-linked glycosylation"/>
    <property type="evidence" value="ECO:0007669"/>
    <property type="project" value="TreeGrafter"/>
</dbReference>
<feature type="domain" description="ALG11 mannosyltransferase N-terminal" evidence="14">
    <location>
        <begin position="57"/>
        <end position="263"/>
    </location>
</feature>
<comment type="subcellular location">
    <subcellularLocation>
        <location evidence="1">Endoplasmic reticulum membrane</location>
        <topology evidence="1">Single-pass membrane protein</topology>
    </subcellularLocation>
</comment>
<evidence type="ECO:0000259" key="13">
    <source>
        <dbReference type="Pfam" id="PF00534"/>
    </source>
</evidence>
<evidence type="ECO:0000256" key="1">
    <source>
        <dbReference type="ARBA" id="ARBA00004389"/>
    </source>
</evidence>
<evidence type="ECO:0000256" key="8">
    <source>
        <dbReference type="ARBA" id="ARBA00022824"/>
    </source>
</evidence>
<feature type="domain" description="Glycosyl transferase family 1" evidence="13">
    <location>
        <begin position="319"/>
        <end position="455"/>
    </location>
</feature>